<sequence>MNVMIVIPSLEGGGAERAFVNLSSHFRAKGWNVTIATFGSRDLDAYQLDQGVKRIELGLFVVSRNPVIGALLSLWRVFRIRKAVKSLRPDIVVGVMPAAGILSILATVSTKIPVIVAERSHPGAILLPMHWRVLRKLLYRYANAVTVQTEAAAVWIRSVCKMERVEVIPNACHWPVADSPPFVPIPDGNRICLAVGRFGPEKGFDLLLEAWGRISYRFPDWRLVIAGTGEQYRSIQQRVFELGLENRVSLPGRVGNMAMWYARAEMFVLSSRFEGFPNVLVEALASGCAAVAYDCLAGPADIVRNGIDGILVKPGQIEELANAMEKLMENPDLLARYRAAAPDIISRLSVDRVYDRWKALFRTHILAG</sequence>
<proteinExistence type="predicted"/>
<dbReference type="SUPFAM" id="SSF53756">
    <property type="entry name" value="UDP-Glycosyltransferase/glycogen phosphorylase"/>
    <property type="match status" value="1"/>
</dbReference>
<dbReference type="InterPro" id="IPR028098">
    <property type="entry name" value="Glyco_trans_4-like_N"/>
</dbReference>
<evidence type="ECO:0000313" key="4">
    <source>
        <dbReference type="Proteomes" id="UP000276029"/>
    </source>
</evidence>
<keyword evidence="4" id="KW-1185">Reference proteome</keyword>
<dbReference type="PANTHER" id="PTHR12526">
    <property type="entry name" value="GLYCOSYLTRANSFERASE"/>
    <property type="match status" value="1"/>
</dbReference>
<dbReference type="RefSeq" id="WP_121047387.1">
    <property type="nucleotide sequence ID" value="NZ_AP018711.1"/>
</dbReference>
<evidence type="ECO:0000259" key="1">
    <source>
        <dbReference type="Pfam" id="PF00534"/>
    </source>
</evidence>
<dbReference type="EMBL" id="RBWX01000007">
    <property type="protein sequence ID" value="RKS90880.1"/>
    <property type="molecule type" value="Genomic_DNA"/>
</dbReference>
<dbReference type="InterPro" id="IPR001296">
    <property type="entry name" value="Glyco_trans_1"/>
</dbReference>
<dbReference type="Pfam" id="PF13439">
    <property type="entry name" value="Glyco_transf_4"/>
    <property type="match status" value="1"/>
</dbReference>
<name>A0ABX9T0N6_SPHMI</name>
<dbReference type="Pfam" id="PF00534">
    <property type="entry name" value="Glycos_transf_1"/>
    <property type="match status" value="1"/>
</dbReference>
<organism evidence="3 4">
    <name type="scientific">Sphingosinicella microcystinivorans</name>
    <dbReference type="NCBI Taxonomy" id="335406"/>
    <lineage>
        <taxon>Bacteria</taxon>
        <taxon>Pseudomonadati</taxon>
        <taxon>Pseudomonadota</taxon>
        <taxon>Alphaproteobacteria</taxon>
        <taxon>Sphingomonadales</taxon>
        <taxon>Sphingosinicellaceae</taxon>
        <taxon>Sphingosinicella</taxon>
    </lineage>
</organism>
<dbReference type="Gene3D" id="3.40.50.2000">
    <property type="entry name" value="Glycogen Phosphorylase B"/>
    <property type="match status" value="2"/>
</dbReference>
<reference evidence="3 4" key="1">
    <citation type="submission" date="2018-10" db="EMBL/GenBank/DDBJ databases">
        <title>Genomic Encyclopedia of Type Strains, Phase IV (KMG-IV): sequencing the most valuable type-strain genomes for metagenomic binning, comparative biology and taxonomic classification.</title>
        <authorList>
            <person name="Goeker M."/>
        </authorList>
    </citation>
    <scope>NUCLEOTIDE SEQUENCE [LARGE SCALE GENOMIC DNA]</scope>
    <source>
        <strain evidence="3 4">DSM 19791</strain>
    </source>
</reference>
<evidence type="ECO:0000259" key="2">
    <source>
        <dbReference type="Pfam" id="PF13439"/>
    </source>
</evidence>
<accession>A0ABX9T0N6</accession>
<feature type="domain" description="Glycosyltransferase subfamily 4-like N-terminal" evidence="2">
    <location>
        <begin position="13"/>
        <end position="171"/>
    </location>
</feature>
<protein>
    <submittedName>
        <fullName evidence="3">Glycosyltransferase involved in cell wall biosynthesis</fullName>
    </submittedName>
</protein>
<dbReference type="CDD" id="cd03820">
    <property type="entry name" value="GT4_AmsD-like"/>
    <property type="match status" value="1"/>
</dbReference>
<feature type="domain" description="Glycosyl transferase family 1" evidence="1">
    <location>
        <begin position="183"/>
        <end position="341"/>
    </location>
</feature>
<comment type="caution">
    <text evidence="3">The sequence shown here is derived from an EMBL/GenBank/DDBJ whole genome shotgun (WGS) entry which is preliminary data.</text>
</comment>
<dbReference type="Proteomes" id="UP000276029">
    <property type="component" value="Unassembled WGS sequence"/>
</dbReference>
<gene>
    <name evidence="3" type="ORF">DFR51_0422</name>
</gene>
<dbReference type="PANTHER" id="PTHR12526:SF630">
    <property type="entry name" value="GLYCOSYLTRANSFERASE"/>
    <property type="match status" value="1"/>
</dbReference>
<evidence type="ECO:0000313" key="3">
    <source>
        <dbReference type="EMBL" id="RKS90880.1"/>
    </source>
</evidence>